<protein>
    <submittedName>
        <fullName evidence="1">Uncharacterized protein</fullName>
    </submittedName>
</protein>
<evidence type="ECO:0000313" key="1">
    <source>
        <dbReference type="EMBL" id="MEW9490643.1"/>
    </source>
</evidence>
<dbReference type="EMBL" id="JZWS03000001">
    <property type="protein sequence ID" value="MEW9490643.1"/>
    <property type="molecule type" value="Genomic_DNA"/>
</dbReference>
<dbReference type="Proteomes" id="UP000053480">
    <property type="component" value="Unassembled WGS sequence"/>
</dbReference>
<proteinExistence type="predicted"/>
<reference evidence="1" key="1">
    <citation type="submission" date="2024-07" db="EMBL/GenBank/DDBJ databases">
        <title>Metagenome and Metagenome-Assembled Genomes of Archaea from a hot spring from the geothermal field of Los Azufres, Mexico.</title>
        <authorList>
            <person name="Marin-Paredes R."/>
            <person name="Martinez-Romero E."/>
            <person name="Servin-Garciduenas L.E."/>
        </authorList>
    </citation>
    <scope>NUCLEOTIDE SEQUENCE</scope>
    <source>
        <strain evidence="1">AZ1-454</strain>
    </source>
</reference>
<organism evidence="1 2">
    <name type="scientific">Candidatus Aramenus sulfurataquae</name>
    <dbReference type="NCBI Taxonomy" id="1326980"/>
    <lineage>
        <taxon>Archaea</taxon>
        <taxon>Thermoproteota</taxon>
        <taxon>Thermoprotei</taxon>
        <taxon>Sulfolobales</taxon>
        <taxon>Sulfolobaceae</taxon>
        <taxon>Candidatus Aramenus</taxon>
    </lineage>
</organism>
<name>A0ACC6TLF0_9CREN</name>
<sequence>METNTDELKKFLESKISSLKKELEYYEYLLSLVESGYAPVRGNKGSIDSIKNRRGEIVAEVYFTPPIAKIVMRRKLSLHRAYLNALSKILEDSKATDKIDYNIVFDNDAIKEIAISNVKEDLTLNKIKTAIQVILDRASS</sequence>
<evidence type="ECO:0000313" key="2">
    <source>
        <dbReference type="Proteomes" id="UP000053480"/>
    </source>
</evidence>
<comment type="caution">
    <text evidence="1">The sequence shown here is derived from an EMBL/GenBank/DDBJ whole genome shotgun (WGS) entry which is preliminary data.</text>
</comment>
<accession>A0ACC6TLF0</accession>
<gene>
    <name evidence="1" type="ORF">TQ35_0000250</name>
</gene>